<name>A0ABX2AK11_9BACT</name>
<keyword evidence="3" id="KW-1185">Reference proteome</keyword>
<organism evidence="2 3">
    <name type="scientific">Xylanibacter muris</name>
    <dbReference type="NCBI Taxonomy" id="2736290"/>
    <lineage>
        <taxon>Bacteria</taxon>
        <taxon>Pseudomonadati</taxon>
        <taxon>Bacteroidota</taxon>
        <taxon>Bacteroidia</taxon>
        <taxon>Bacteroidales</taxon>
        <taxon>Prevotellaceae</taxon>
        <taxon>Xylanibacter</taxon>
    </lineage>
</organism>
<sequence>MKVIRHLISGLIWTVIGLYAIIMILLHIPAIQQSLGTAISSEIAEKLGTKVIIGRIDLGLLNRIIIDDVIIYDRKNKEMLKAARLSAKISLADLANGKITVNSAQIFSTKVNLYKTSAKEAPNYMFVIDSLSSKNPESKSQLNLKINSLIIRHGSVAYNRHDIAPVNGKFSPHHINLSEISANITLKALKDDSVNLTVKKLSAEEQSGLKVRKLSFSLVAGQTRARLENLCLNLSDTEINISNITAAYKKNDKGIIPGTLRFEASMQNSTITPADLAPFAKQLTGIDSRFLVEAYAHGTDKEIEISRLNLWSNRKMQMKASGRISKNGKAFAWKANIPMLNINEKFIGHITEKAQGLAPDIVKTLNKLGNVNMTAAANGTSGDRINANANIMTDIGNASIDASMFSDNNFKGNVTVDDINLQALTDNSKLGNLSAVINASGNLNGKTIKAEGTVTHFDYNEYTYSNIAFNGNYNPSDITGDISINDPNITFTAKGEIASSGKKGTQKQIKLNARLENANFATTNISGKWGNTLFSANLNADFKASSIHDAVGTLTIGNFTMDENDDKYVIGQIDISSGYKESQHYLDISSDFCNAKLIGYFDYSTIGKSIINFISNKLPTIPGLPPTDPKARNAFKIDAVILNTEPIRKLAGMNIKINKPARIKGLVNDATRKMILYCNAPDIRINEKQYTDGTINITSNESSIYYSASTTKTMDNSDMMDLRLSGYATDNKLFTSVNWNKQTSDKDKNGKKQSGEINLMSQFFLDDNRRQTARINVKPSHINVNNAVWEVCPSDITYRKGHIDIENFTIKHDNQHIIVNGTASDNPGDSIIADLKGIDVGYMLDLINFHSVEFSGEASGRAYVSAMLGNMDANAILTIDNFKFEQGRMGILNAGVKWNKDKKQIDINAITNDGPDAMTFIDGYVSPERNYIDLGINAEGTHIEFLNSFTNNFMENVSGQAKGKVTLAGPLNGINLTGQLVVNGETTLKALNCKYYLRDDTVRLVPNDIILKHAPIYDIYNNVGYVSGGIHHRNLSRLSYDIDIEADKLLVYNFNNFGGNTFYGTIFGSGDVSLKGRSGELNMKVRITPEENSTFVYNASITDYISDQEFIQWNDITPKYEETQWNISHAEQENNSTVQASQNDSLSRHNIFMPVDFDSDLKINFRIDCTPDLTIKLLMDSRTNDYITLNGNGALSASYYNKGTFSMFGTYTVTSGTYGITIQDIIKKNFVFNNGGTIVFQGNPYDAELNLQAVHTVNGVYLSDLNMGNSFSNNSTRVNCLMNIGGQPVKPVVSFDLDLPTVSTDEKQMIRNLINSEDEMNQQVIYLLGIGRFYPQGNNNATAQEDKQSQTSLAMQSLLSGTLSGQINNVLNTVIKSNNWNFGANISTGDDGWNNAEYEGLLSGRLLNNRLLINGQFGYRDNSTTANSSFVGDFDVCYLLLPNGNLALKVYNKTNDRYFTKSSLNTQGIGVVMKKDFNSINDLFSLKRKRKKK</sequence>
<keyword evidence="1" id="KW-1133">Transmembrane helix</keyword>
<comment type="caution">
    <text evidence="2">The sequence shown here is derived from an EMBL/GenBank/DDBJ whole genome shotgun (WGS) entry which is preliminary data.</text>
</comment>
<dbReference type="EMBL" id="JABKKF010000002">
    <property type="protein sequence ID" value="NPD91493.1"/>
    <property type="molecule type" value="Genomic_DNA"/>
</dbReference>
<evidence type="ECO:0000313" key="3">
    <source>
        <dbReference type="Proteomes" id="UP000714420"/>
    </source>
</evidence>
<gene>
    <name evidence="2" type="ORF">HPS56_03840</name>
</gene>
<protein>
    <submittedName>
        <fullName evidence="2">Translocation/assembly module TamB</fullName>
    </submittedName>
</protein>
<feature type="transmembrane region" description="Helical" evidence="1">
    <location>
        <begin position="7"/>
        <end position="28"/>
    </location>
</feature>
<evidence type="ECO:0000313" key="2">
    <source>
        <dbReference type="EMBL" id="NPD91493.1"/>
    </source>
</evidence>
<keyword evidence="1" id="KW-0812">Transmembrane</keyword>
<reference evidence="2 3" key="1">
    <citation type="submission" date="2020-05" db="EMBL/GenBank/DDBJ databases">
        <title>Distinct polysaccharide utilization as determinants for interspecies competition between intestinal Prevotella spp.</title>
        <authorList>
            <person name="Galvez E.J.C."/>
            <person name="Iljazovic A."/>
            <person name="Strowig T."/>
        </authorList>
    </citation>
    <scope>NUCLEOTIDE SEQUENCE [LARGE SCALE GENOMIC DNA]</scope>
    <source>
        <strain evidence="2 3">PMUR</strain>
    </source>
</reference>
<keyword evidence="1" id="KW-0472">Membrane</keyword>
<proteinExistence type="predicted"/>
<dbReference type="Proteomes" id="UP000714420">
    <property type="component" value="Unassembled WGS sequence"/>
</dbReference>
<dbReference type="RefSeq" id="WP_172274110.1">
    <property type="nucleotide sequence ID" value="NZ_CASGMU010000002.1"/>
</dbReference>
<evidence type="ECO:0000256" key="1">
    <source>
        <dbReference type="SAM" id="Phobius"/>
    </source>
</evidence>
<accession>A0ABX2AK11</accession>